<accession>A0A7C1I5Z2</accession>
<comment type="caution">
    <text evidence="2">The sequence shown here is derived from an EMBL/GenBank/DDBJ whole genome shotgun (WGS) entry which is preliminary data.</text>
</comment>
<dbReference type="PANTHER" id="PTHR46018:SF2">
    <property type="entry name" value="ZINC PHOSPHODIESTERASE ELAC PROTEIN 1"/>
    <property type="match status" value="1"/>
</dbReference>
<evidence type="ECO:0000313" key="2">
    <source>
        <dbReference type="EMBL" id="HDS10928.1"/>
    </source>
</evidence>
<organism evidence="2">
    <name type="scientific">Fervidicoccus fontis</name>
    <dbReference type="NCBI Taxonomy" id="683846"/>
    <lineage>
        <taxon>Archaea</taxon>
        <taxon>Thermoproteota</taxon>
        <taxon>Thermoprotei</taxon>
        <taxon>Fervidicoccales</taxon>
        <taxon>Fervidicoccaceae</taxon>
        <taxon>Fervidicoccus</taxon>
    </lineage>
</organism>
<evidence type="ECO:0000259" key="1">
    <source>
        <dbReference type="SMART" id="SM00849"/>
    </source>
</evidence>
<dbReference type="PANTHER" id="PTHR46018">
    <property type="entry name" value="ZINC PHOSPHODIESTERASE ELAC PROTEIN 1"/>
    <property type="match status" value="1"/>
</dbReference>
<dbReference type="InterPro" id="IPR001279">
    <property type="entry name" value="Metallo-B-lactamas"/>
</dbReference>
<dbReference type="InterPro" id="IPR036866">
    <property type="entry name" value="RibonucZ/Hydroxyglut_hydro"/>
</dbReference>
<dbReference type="EMBL" id="DSDY01000150">
    <property type="protein sequence ID" value="HDS10928.1"/>
    <property type="molecule type" value="Genomic_DNA"/>
</dbReference>
<dbReference type="GO" id="GO:0042781">
    <property type="term" value="F:3'-tRNA processing endoribonuclease activity"/>
    <property type="evidence" value="ECO:0007669"/>
    <property type="project" value="TreeGrafter"/>
</dbReference>
<proteinExistence type="predicted"/>
<dbReference type="Gene3D" id="3.60.15.10">
    <property type="entry name" value="Ribonuclease Z/Hydroxyacylglutathione hydrolase-like"/>
    <property type="match status" value="1"/>
</dbReference>
<reference evidence="2" key="1">
    <citation type="journal article" date="2020" name="mSystems">
        <title>Genome- and Community-Level Interaction Insights into Carbon Utilization and Element Cycling Functions of Hydrothermarchaeota in Hydrothermal Sediment.</title>
        <authorList>
            <person name="Zhou Z."/>
            <person name="Liu Y."/>
            <person name="Xu W."/>
            <person name="Pan J."/>
            <person name="Luo Z.H."/>
            <person name="Li M."/>
        </authorList>
    </citation>
    <scope>NUCLEOTIDE SEQUENCE [LARGE SCALE GENOMIC DNA]</scope>
    <source>
        <strain evidence="2">SpSt-123</strain>
    </source>
</reference>
<gene>
    <name evidence="2" type="ORF">ENO04_04885</name>
</gene>
<dbReference type="AlphaFoldDB" id="A0A7C1I5Z2"/>
<protein>
    <submittedName>
        <fullName evidence="2">Ribonuclease Z</fullName>
    </submittedName>
</protein>
<dbReference type="SUPFAM" id="SSF56281">
    <property type="entry name" value="Metallo-hydrolase/oxidoreductase"/>
    <property type="match status" value="1"/>
</dbReference>
<dbReference type="SMART" id="SM00849">
    <property type="entry name" value="Lactamase_B"/>
    <property type="match status" value="1"/>
</dbReference>
<feature type="domain" description="Metallo-beta-lactamase" evidence="1">
    <location>
        <begin position="18"/>
        <end position="198"/>
    </location>
</feature>
<sequence length="244" mass="27411">MDIFVLGSGGAVLPGHRFFTSILVRSGDTNVLIDAGSPIFKRLYDLGIEKLLPHYVFLSHYHIDHVEGIFTYLYDLEARGIKNTPIILTNESTASKLKVALGVFVKPSLHPEIIVFKDKSEEEIRINHLKIRFIPVKHSVPTHGIVIKDVSVDKSIFYSSDTLYMQELSSCIDKCDVGFHEATIPIELEEKAVEYGYHSSPRQALLALSKCKKKILIHLTTLSFKNPIGYKDYIAAEDGLVLKI</sequence>
<name>A0A7C1I5Z2_9CREN</name>
<dbReference type="Pfam" id="PF23023">
    <property type="entry name" value="Anti-Pycsar_Apyc1"/>
    <property type="match status" value="1"/>
</dbReference>